<dbReference type="Proteomes" id="UP000241167">
    <property type="component" value="Unassembled WGS sequence"/>
</dbReference>
<gene>
    <name evidence="2" type="ORF">C7I55_20065</name>
</gene>
<feature type="domain" description="Serine aminopeptidase S33" evidence="1">
    <location>
        <begin position="38"/>
        <end position="288"/>
    </location>
</feature>
<protein>
    <submittedName>
        <fullName evidence="2">Alpha/beta hydrolase</fullName>
    </submittedName>
</protein>
<evidence type="ECO:0000313" key="2">
    <source>
        <dbReference type="EMBL" id="PSJ37994.1"/>
    </source>
</evidence>
<dbReference type="SUPFAM" id="SSF53474">
    <property type="entry name" value="alpha/beta-Hydrolases"/>
    <property type="match status" value="1"/>
</dbReference>
<dbReference type="InterPro" id="IPR051044">
    <property type="entry name" value="MAG_DAG_Lipase"/>
</dbReference>
<dbReference type="InterPro" id="IPR022742">
    <property type="entry name" value="Hydrolase_4"/>
</dbReference>
<dbReference type="Gene3D" id="3.40.50.1820">
    <property type="entry name" value="alpha/beta hydrolase"/>
    <property type="match status" value="1"/>
</dbReference>
<keyword evidence="2" id="KW-0378">Hydrolase</keyword>
<name>A0A2P7QJ48_9SPHN</name>
<comment type="caution">
    <text evidence="2">The sequence shown here is derived from an EMBL/GenBank/DDBJ whole genome shotgun (WGS) entry which is preliminary data.</text>
</comment>
<accession>A0A2P7QJ48</accession>
<keyword evidence="3" id="KW-1185">Reference proteome</keyword>
<dbReference type="PANTHER" id="PTHR11614">
    <property type="entry name" value="PHOSPHOLIPASE-RELATED"/>
    <property type="match status" value="1"/>
</dbReference>
<dbReference type="EMBL" id="PXYI01000007">
    <property type="protein sequence ID" value="PSJ37994.1"/>
    <property type="molecule type" value="Genomic_DNA"/>
</dbReference>
<organism evidence="2 3">
    <name type="scientific">Allosphingosinicella deserti</name>
    <dbReference type="NCBI Taxonomy" id="2116704"/>
    <lineage>
        <taxon>Bacteria</taxon>
        <taxon>Pseudomonadati</taxon>
        <taxon>Pseudomonadota</taxon>
        <taxon>Alphaproteobacteria</taxon>
        <taxon>Sphingomonadales</taxon>
        <taxon>Sphingomonadaceae</taxon>
        <taxon>Allosphingosinicella</taxon>
    </lineage>
</organism>
<dbReference type="AlphaFoldDB" id="A0A2P7QJ48"/>
<evidence type="ECO:0000259" key="1">
    <source>
        <dbReference type="Pfam" id="PF12146"/>
    </source>
</evidence>
<evidence type="ECO:0000313" key="3">
    <source>
        <dbReference type="Proteomes" id="UP000241167"/>
    </source>
</evidence>
<dbReference type="GO" id="GO:0016787">
    <property type="term" value="F:hydrolase activity"/>
    <property type="evidence" value="ECO:0007669"/>
    <property type="project" value="UniProtKB-KW"/>
</dbReference>
<sequence length="308" mass="34350">MEDQVIDRRALPHDAQLGEWLAPDGWRYRRLEWPGDGRGSLLFAGGRGDFIEKYLEAQHHWHDAGWTVTAFDWRSQGGSRGDIVGGHLESMDPLVDDLAALIEDWKARHPAPHVVIAHSMGGHVLARTLAERRPQIDAAVLVAPMMLVNSEPLPPWAAWWTASLFTLAGFGRVPIWRSPTASEGAGARRRSYLTSSPERFEDELWWWERQPGYKLGPPSWGWLLAAMRSCAVLTPKALGGITTPCLFLATERDRLVSASAIRRAAEVIPAAELLMLNDSGHEILREADPVRLRALNAIDAFFARHAAR</sequence>
<proteinExistence type="predicted"/>
<dbReference type="InterPro" id="IPR029058">
    <property type="entry name" value="AB_hydrolase_fold"/>
</dbReference>
<dbReference type="Pfam" id="PF12146">
    <property type="entry name" value="Hydrolase_4"/>
    <property type="match status" value="1"/>
</dbReference>
<dbReference type="OrthoDB" id="9788260at2"/>
<reference evidence="2 3" key="1">
    <citation type="submission" date="2018-03" db="EMBL/GenBank/DDBJ databases">
        <title>The draft genome of Sphingosinicella sp. GL-C-18.</title>
        <authorList>
            <person name="Liu L."/>
            <person name="Li L."/>
            <person name="Liang L."/>
            <person name="Zhang X."/>
            <person name="Wang T."/>
        </authorList>
    </citation>
    <scope>NUCLEOTIDE SEQUENCE [LARGE SCALE GENOMIC DNA]</scope>
    <source>
        <strain evidence="2 3">GL-C-18</strain>
    </source>
</reference>